<dbReference type="Pfam" id="PF00281">
    <property type="entry name" value="Ribosomal_L5"/>
    <property type="match status" value="1"/>
</dbReference>
<evidence type="ECO:0000259" key="9">
    <source>
        <dbReference type="Pfam" id="PF00673"/>
    </source>
</evidence>
<keyword evidence="3 6" id="KW-0694">RNA-binding</keyword>
<reference evidence="10 11" key="1">
    <citation type="submission" date="2024-09" db="EMBL/GenBank/DDBJ databases">
        <authorList>
            <person name="Sun Q."/>
            <person name="Mori K."/>
        </authorList>
    </citation>
    <scope>NUCLEOTIDE SEQUENCE [LARGE SCALE GENOMIC DNA]</scope>
    <source>
        <strain evidence="10 11">CICC 11035S</strain>
    </source>
</reference>
<protein>
    <recommendedName>
        <fullName evidence="6">Large ribosomal subunit protein uL5</fullName>
    </recommendedName>
</protein>
<evidence type="ECO:0000256" key="4">
    <source>
        <dbReference type="ARBA" id="ARBA00022980"/>
    </source>
</evidence>
<dbReference type="InterPro" id="IPR020930">
    <property type="entry name" value="Ribosomal_uL5_bac-type"/>
</dbReference>
<comment type="subunit">
    <text evidence="6">Part of the 50S ribosomal subunit; part of the 5S rRNA/L5/L18/L25 subcomplex. Contacts the 5S rRNA and the P site tRNA. Forms a bridge to the 30S subunit in the 70S ribosome.</text>
</comment>
<evidence type="ECO:0000256" key="2">
    <source>
        <dbReference type="ARBA" id="ARBA00022730"/>
    </source>
</evidence>
<dbReference type="PIRSF" id="PIRSF002161">
    <property type="entry name" value="Ribosomal_L5"/>
    <property type="match status" value="1"/>
</dbReference>
<dbReference type="Proteomes" id="UP001589858">
    <property type="component" value="Unassembled WGS sequence"/>
</dbReference>
<keyword evidence="11" id="KW-1185">Reference proteome</keyword>
<proteinExistence type="inferred from homology"/>
<dbReference type="Pfam" id="PF00673">
    <property type="entry name" value="Ribosomal_L5_C"/>
    <property type="match status" value="1"/>
</dbReference>
<dbReference type="InterPro" id="IPR022803">
    <property type="entry name" value="Ribosomal_uL5_dom_sf"/>
</dbReference>
<comment type="similarity">
    <text evidence="1 6 7">Belongs to the universal ribosomal protein uL5 family.</text>
</comment>
<evidence type="ECO:0000256" key="1">
    <source>
        <dbReference type="ARBA" id="ARBA00008553"/>
    </source>
</evidence>
<accession>A0ABV6S324</accession>
<dbReference type="NCBIfam" id="NF000585">
    <property type="entry name" value="PRK00010.1"/>
    <property type="match status" value="1"/>
</dbReference>
<sequence>MADYTPRMRTRYDDAIVKAMTEKFGYKNAMEVPKIEKITLNMGVGEASQDKKKVQTAAVEMEAIAGQKPVITKARKSIAQFKLREGMPIGCKVTLRRERMYEFLDRLITIAMPRIRDFRGLNPKSFDGRGNYAMGLKEQIIFPEISYDKIEKVRGMDIIVTTTAKTDEEARELLRLFGFPFPAEAASEQKEAA</sequence>
<dbReference type="InterPro" id="IPR031310">
    <property type="entry name" value="Ribosomal_uL5_N"/>
</dbReference>
<name>A0ABV6S324_9SPHN</name>
<dbReference type="EMBL" id="JBHLTM010000006">
    <property type="protein sequence ID" value="MFC0683142.1"/>
    <property type="molecule type" value="Genomic_DNA"/>
</dbReference>
<evidence type="ECO:0000259" key="8">
    <source>
        <dbReference type="Pfam" id="PF00281"/>
    </source>
</evidence>
<dbReference type="PANTHER" id="PTHR11994">
    <property type="entry name" value="60S RIBOSOMAL PROTEIN L11-RELATED"/>
    <property type="match status" value="1"/>
</dbReference>
<comment type="function">
    <text evidence="6">This is 1 of the proteins that bind and probably mediate the attachment of the 5S RNA into the large ribosomal subunit, where it forms part of the central protuberance. In the 70S ribosome it contacts protein S13 of the 30S subunit (bridge B1b), connecting the 2 subunits; this bridge is implicated in subunit movement. Contacts the P site tRNA; the 5S rRNA and some of its associated proteins might help stabilize positioning of ribosome-bound tRNAs.</text>
</comment>
<feature type="domain" description="Large ribosomal subunit protein uL5 C-terminal" evidence="9">
    <location>
        <begin position="88"/>
        <end position="181"/>
    </location>
</feature>
<dbReference type="InterPro" id="IPR020929">
    <property type="entry name" value="Ribosomal_uL5_CS"/>
</dbReference>
<organism evidence="10 11">
    <name type="scientific">Novosphingobium clariflavum</name>
    <dbReference type="NCBI Taxonomy" id="2029884"/>
    <lineage>
        <taxon>Bacteria</taxon>
        <taxon>Pseudomonadati</taxon>
        <taxon>Pseudomonadota</taxon>
        <taxon>Alphaproteobacteria</taxon>
        <taxon>Sphingomonadales</taxon>
        <taxon>Sphingomonadaceae</taxon>
        <taxon>Novosphingobium</taxon>
    </lineage>
</organism>
<dbReference type="PROSITE" id="PS00358">
    <property type="entry name" value="RIBOSOMAL_L5"/>
    <property type="match status" value="1"/>
</dbReference>
<feature type="domain" description="Large ribosomal subunit protein uL5 N-terminal" evidence="8">
    <location>
        <begin position="28"/>
        <end position="84"/>
    </location>
</feature>
<evidence type="ECO:0000256" key="3">
    <source>
        <dbReference type="ARBA" id="ARBA00022884"/>
    </source>
</evidence>
<evidence type="ECO:0000313" key="10">
    <source>
        <dbReference type="EMBL" id="MFC0683142.1"/>
    </source>
</evidence>
<dbReference type="SUPFAM" id="SSF55282">
    <property type="entry name" value="RL5-like"/>
    <property type="match status" value="1"/>
</dbReference>
<dbReference type="InterPro" id="IPR002132">
    <property type="entry name" value="Ribosomal_uL5"/>
</dbReference>
<keyword evidence="2 6" id="KW-0699">rRNA-binding</keyword>
<keyword evidence="6" id="KW-0820">tRNA-binding</keyword>
<dbReference type="GO" id="GO:0005840">
    <property type="term" value="C:ribosome"/>
    <property type="evidence" value="ECO:0007669"/>
    <property type="project" value="UniProtKB-KW"/>
</dbReference>
<evidence type="ECO:0000256" key="6">
    <source>
        <dbReference type="HAMAP-Rule" id="MF_01333"/>
    </source>
</evidence>
<evidence type="ECO:0000313" key="11">
    <source>
        <dbReference type="Proteomes" id="UP001589858"/>
    </source>
</evidence>
<dbReference type="RefSeq" id="WP_142635097.1">
    <property type="nucleotide sequence ID" value="NZ_JAPCWC010000005.1"/>
</dbReference>
<dbReference type="InterPro" id="IPR031309">
    <property type="entry name" value="Ribosomal_uL5_C"/>
</dbReference>
<comment type="caution">
    <text evidence="10">The sequence shown here is derived from an EMBL/GenBank/DDBJ whole genome shotgun (WGS) entry which is preliminary data.</text>
</comment>
<evidence type="ECO:0000256" key="5">
    <source>
        <dbReference type="ARBA" id="ARBA00023274"/>
    </source>
</evidence>
<evidence type="ECO:0000256" key="7">
    <source>
        <dbReference type="RuleBase" id="RU003930"/>
    </source>
</evidence>
<gene>
    <name evidence="6 10" type="primary">rplE</name>
    <name evidence="10" type="ORF">ACFFF8_00900</name>
</gene>
<dbReference type="Gene3D" id="3.30.1440.10">
    <property type="match status" value="1"/>
</dbReference>
<keyword evidence="4 6" id="KW-0689">Ribosomal protein</keyword>
<keyword evidence="5 6" id="KW-0687">Ribonucleoprotein</keyword>
<dbReference type="HAMAP" id="MF_01333_B">
    <property type="entry name" value="Ribosomal_uL5_B"/>
    <property type="match status" value="1"/>
</dbReference>